<dbReference type="PANTHER" id="PTHR10742:SF420">
    <property type="entry name" value="NON-SPECIFIC POLYAMINE OXIDASE"/>
    <property type="match status" value="1"/>
</dbReference>
<dbReference type="InterPro" id="IPR050281">
    <property type="entry name" value="Flavin_monoamine_oxidase"/>
</dbReference>
<reference evidence="3" key="1">
    <citation type="journal article" date="2023" name="bioRxiv">
        <title>Improved chromosome-level genome assembly for marigold (Tagetes erecta).</title>
        <authorList>
            <person name="Jiang F."/>
            <person name="Yuan L."/>
            <person name="Wang S."/>
            <person name="Wang H."/>
            <person name="Xu D."/>
            <person name="Wang A."/>
            <person name="Fan W."/>
        </authorList>
    </citation>
    <scope>NUCLEOTIDE SEQUENCE</scope>
    <source>
        <strain evidence="3">WSJ</strain>
        <tissue evidence="3">Leaf</tissue>
    </source>
</reference>
<sequence length="532" mass="59101">MVIKKPRIVIIGAGMAGLTAANNLYKSGVKKGAFEVCVVEGGNRIGGRIKSSEFGGDRIEMGATWIHGIGGSPIHKIAQEINSLESEQPWECMDGFLDDPITIAENGYVLSPSLVDPISNLFKNLMDFAQGKKKSVGNGIEIDTYGNASVGSFLRKGLESYWKLESRKESREMNGFGDIWNMKSLEEAVFALHEYTQRTYTSANDLHNLDYLAESEYVMFPGEEITIAKGYSSIIDSLASVLPSGLIQLNKKVCSIDWQPQPECVMGMMGDKHGGDSRPVKIQFLDGTSMSADHVIITVSLGVLKAGIFNNDNDSGMFKFNPPLPNFKVEAISRLGFGVVNKLFLKLSPDFNLDVDRFPFLQMVFHKSDHQVKNPKIPWWIRRTASLSPIYKRSNVLLSWFAGEEALKLEELSDEVVLDEVTTTISNFFSYKKDKWNVKFDKVLKTQWGSDPLFMGSYSYIAVGSSIADMDSLAEPLPNTKAFESTSGSPPFQILFAGEATHKTHYSTTHGAYFSGLREANRLLQHYHCIDV</sequence>
<evidence type="ECO:0000259" key="2">
    <source>
        <dbReference type="Pfam" id="PF01593"/>
    </source>
</evidence>
<evidence type="ECO:0000313" key="3">
    <source>
        <dbReference type="EMBL" id="KAK1413857.1"/>
    </source>
</evidence>
<dbReference type="SUPFAM" id="SSF54373">
    <property type="entry name" value="FAD-linked reductases, C-terminal domain"/>
    <property type="match status" value="1"/>
</dbReference>
<name>A0AAD8K0B7_TARER</name>
<dbReference type="InterPro" id="IPR002937">
    <property type="entry name" value="Amino_oxidase"/>
</dbReference>
<dbReference type="AlphaFoldDB" id="A0AAD8K0B7"/>
<dbReference type="GO" id="GO:0046592">
    <property type="term" value="F:polyamine oxidase activity"/>
    <property type="evidence" value="ECO:0007669"/>
    <property type="project" value="TreeGrafter"/>
</dbReference>
<evidence type="ECO:0000313" key="4">
    <source>
        <dbReference type="Proteomes" id="UP001229421"/>
    </source>
</evidence>
<dbReference type="Gene3D" id="3.90.660.10">
    <property type="match status" value="1"/>
</dbReference>
<keyword evidence="4" id="KW-1185">Reference proteome</keyword>
<proteinExistence type="inferred from homology"/>
<dbReference type="EMBL" id="JAUHHV010000008">
    <property type="protein sequence ID" value="KAK1413857.1"/>
    <property type="molecule type" value="Genomic_DNA"/>
</dbReference>
<protein>
    <recommendedName>
        <fullName evidence="2">Amine oxidase domain-containing protein</fullName>
    </recommendedName>
</protein>
<organism evidence="3 4">
    <name type="scientific">Tagetes erecta</name>
    <name type="common">African marigold</name>
    <dbReference type="NCBI Taxonomy" id="13708"/>
    <lineage>
        <taxon>Eukaryota</taxon>
        <taxon>Viridiplantae</taxon>
        <taxon>Streptophyta</taxon>
        <taxon>Embryophyta</taxon>
        <taxon>Tracheophyta</taxon>
        <taxon>Spermatophyta</taxon>
        <taxon>Magnoliopsida</taxon>
        <taxon>eudicotyledons</taxon>
        <taxon>Gunneridae</taxon>
        <taxon>Pentapetalae</taxon>
        <taxon>asterids</taxon>
        <taxon>campanulids</taxon>
        <taxon>Asterales</taxon>
        <taxon>Asteraceae</taxon>
        <taxon>Asteroideae</taxon>
        <taxon>Heliantheae alliance</taxon>
        <taxon>Tageteae</taxon>
        <taxon>Tagetes</taxon>
    </lineage>
</organism>
<comment type="caution">
    <text evidence="3">The sequence shown here is derived from an EMBL/GenBank/DDBJ whole genome shotgun (WGS) entry which is preliminary data.</text>
</comment>
<gene>
    <name evidence="3" type="ORF">QVD17_29593</name>
</gene>
<feature type="domain" description="Amine oxidase" evidence="2">
    <location>
        <begin position="15"/>
        <end position="524"/>
    </location>
</feature>
<accession>A0AAD8K0B7</accession>
<dbReference type="Proteomes" id="UP001229421">
    <property type="component" value="Unassembled WGS sequence"/>
</dbReference>
<dbReference type="Pfam" id="PF01593">
    <property type="entry name" value="Amino_oxidase"/>
    <property type="match status" value="1"/>
</dbReference>
<evidence type="ECO:0000256" key="1">
    <source>
        <dbReference type="ARBA" id="ARBA00005995"/>
    </source>
</evidence>
<dbReference type="InterPro" id="IPR036188">
    <property type="entry name" value="FAD/NAD-bd_sf"/>
</dbReference>
<dbReference type="Gene3D" id="3.50.50.60">
    <property type="entry name" value="FAD/NAD(P)-binding domain"/>
    <property type="match status" value="1"/>
</dbReference>
<dbReference type="PANTHER" id="PTHR10742">
    <property type="entry name" value="FLAVIN MONOAMINE OXIDASE"/>
    <property type="match status" value="1"/>
</dbReference>
<comment type="similarity">
    <text evidence="1">Belongs to the flavin monoamine oxidase family.</text>
</comment>
<dbReference type="SUPFAM" id="SSF51905">
    <property type="entry name" value="FAD/NAD(P)-binding domain"/>
    <property type="match status" value="1"/>
</dbReference>